<dbReference type="PANTHER" id="PTHR30489:SF0">
    <property type="entry name" value="LIPOPROTEIN-RELEASING SYSTEM TRANSMEMBRANE PROTEIN LOLE"/>
    <property type="match status" value="1"/>
</dbReference>
<dbReference type="Proteomes" id="UP000178404">
    <property type="component" value="Unassembled WGS sequence"/>
</dbReference>
<keyword evidence="4 7" id="KW-0812">Transmembrane</keyword>
<feature type="transmembrane region" description="Helical" evidence="7">
    <location>
        <begin position="341"/>
        <end position="371"/>
    </location>
</feature>
<protein>
    <recommendedName>
        <fullName evidence="8">ABC3 transporter permease C-terminal domain-containing protein</fullName>
    </recommendedName>
</protein>
<evidence type="ECO:0000313" key="9">
    <source>
        <dbReference type="EMBL" id="OHB02643.1"/>
    </source>
</evidence>
<feature type="domain" description="ABC3 transporter permease C-terminal" evidence="8">
    <location>
        <begin position="298"/>
        <end position="417"/>
    </location>
</feature>
<gene>
    <name evidence="9" type="ORF">A3A90_01795</name>
</gene>
<sequence>MQNQKKKIDEFLISLKLGFFLAVRQIRRSNKATTALIIFVMTLTFLNLVVVRGVLVGLIEGVSQVYREVSTGEVFISNLPKKSYIENSPSVLAKVRSLPWVESFTPRYLESGTIEADYKTKINLTDGSNSAGGVIAGIDPILEDNTTGLSSKIVEGEYLTPEDTEYILIGSSLLKKYVPVDSASFSFLENVEPGTKVRITVGGNTKEFIVKGVIQSKADEVDFRAYILDTTLRNMIGRTDYNVDEIAIKLKEGADPVLVRDSLLKAGVGENARVQTADDAVPKFVTDIKNTFAILGNVVGSIGLVVASITIFIVIFVNAITRKKFIGILKGIGISSQAIEIAYVFQSLFYAILGIGIGLLILYGILVPFIANHPIKFPFSDGILVAEVGATFFRVFLLSLATLVAGYVPARIVVKKNTLDSILGR</sequence>
<name>A0A1G2TZM7_9BACT</name>
<dbReference type="InterPro" id="IPR003838">
    <property type="entry name" value="ABC3_permease_C"/>
</dbReference>
<dbReference type="PANTHER" id="PTHR30489">
    <property type="entry name" value="LIPOPROTEIN-RELEASING SYSTEM TRANSMEMBRANE PROTEIN LOLE"/>
    <property type="match status" value="1"/>
</dbReference>
<dbReference type="InterPro" id="IPR051447">
    <property type="entry name" value="Lipoprotein-release_system"/>
</dbReference>
<feature type="transmembrane region" description="Helical" evidence="7">
    <location>
        <begin position="383"/>
        <end position="408"/>
    </location>
</feature>
<evidence type="ECO:0000256" key="6">
    <source>
        <dbReference type="ARBA" id="ARBA00023136"/>
    </source>
</evidence>
<keyword evidence="3" id="KW-1003">Cell membrane</keyword>
<evidence type="ECO:0000256" key="5">
    <source>
        <dbReference type="ARBA" id="ARBA00022989"/>
    </source>
</evidence>
<dbReference type="EMBL" id="MHWA01000001">
    <property type="protein sequence ID" value="OHB02643.1"/>
    <property type="molecule type" value="Genomic_DNA"/>
</dbReference>
<dbReference type="GO" id="GO:0098797">
    <property type="term" value="C:plasma membrane protein complex"/>
    <property type="evidence" value="ECO:0007669"/>
    <property type="project" value="TreeGrafter"/>
</dbReference>
<organism evidence="9 10">
    <name type="scientific">Candidatus Zambryskibacteria bacterium RIFCSPLOWO2_01_FULL_35_19</name>
    <dbReference type="NCBI Taxonomy" id="1802757"/>
    <lineage>
        <taxon>Bacteria</taxon>
        <taxon>Candidatus Zambryskiibacteriota</taxon>
    </lineage>
</organism>
<keyword evidence="5 7" id="KW-1133">Transmembrane helix</keyword>
<evidence type="ECO:0000256" key="4">
    <source>
        <dbReference type="ARBA" id="ARBA00022692"/>
    </source>
</evidence>
<dbReference type="AlphaFoldDB" id="A0A1G2TZM7"/>
<comment type="similarity">
    <text evidence="2">Belongs to the ABC-4 integral membrane protein family. LolC/E subfamily.</text>
</comment>
<accession>A0A1G2TZM7</accession>
<evidence type="ECO:0000256" key="3">
    <source>
        <dbReference type="ARBA" id="ARBA00022475"/>
    </source>
</evidence>
<dbReference type="GO" id="GO:0044874">
    <property type="term" value="P:lipoprotein localization to outer membrane"/>
    <property type="evidence" value="ECO:0007669"/>
    <property type="project" value="TreeGrafter"/>
</dbReference>
<evidence type="ECO:0000256" key="7">
    <source>
        <dbReference type="SAM" id="Phobius"/>
    </source>
</evidence>
<keyword evidence="6 7" id="KW-0472">Membrane</keyword>
<evidence type="ECO:0000256" key="1">
    <source>
        <dbReference type="ARBA" id="ARBA00004651"/>
    </source>
</evidence>
<dbReference type="Pfam" id="PF02687">
    <property type="entry name" value="FtsX"/>
    <property type="match status" value="1"/>
</dbReference>
<proteinExistence type="inferred from homology"/>
<comment type="subcellular location">
    <subcellularLocation>
        <location evidence="1">Cell membrane</location>
        <topology evidence="1">Multi-pass membrane protein</topology>
    </subcellularLocation>
</comment>
<evidence type="ECO:0000313" key="10">
    <source>
        <dbReference type="Proteomes" id="UP000178404"/>
    </source>
</evidence>
<evidence type="ECO:0000256" key="2">
    <source>
        <dbReference type="ARBA" id="ARBA00005236"/>
    </source>
</evidence>
<feature type="transmembrane region" description="Helical" evidence="7">
    <location>
        <begin position="34"/>
        <end position="59"/>
    </location>
</feature>
<feature type="transmembrane region" description="Helical" evidence="7">
    <location>
        <begin position="292"/>
        <end position="320"/>
    </location>
</feature>
<reference evidence="9 10" key="1">
    <citation type="journal article" date="2016" name="Nat. Commun.">
        <title>Thousands of microbial genomes shed light on interconnected biogeochemical processes in an aquifer system.</title>
        <authorList>
            <person name="Anantharaman K."/>
            <person name="Brown C.T."/>
            <person name="Hug L.A."/>
            <person name="Sharon I."/>
            <person name="Castelle C.J."/>
            <person name="Probst A.J."/>
            <person name="Thomas B.C."/>
            <person name="Singh A."/>
            <person name="Wilkins M.J."/>
            <person name="Karaoz U."/>
            <person name="Brodie E.L."/>
            <person name="Williams K.H."/>
            <person name="Hubbard S.S."/>
            <person name="Banfield J.F."/>
        </authorList>
    </citation>
    <scope>NUCLEOTIDE SEQUENCE [LARGE SCALE GENOMIC DNA]</scope>
</reference>
<comment type="caution">
    <text evidence="9">The sequence shown here is derived from an EMBL/GenBank/DDBJ whole genome shotgun (WGS) entry which is preliminary data.</text>
</comment>
<evidence type="ECO:0000259" key="8">
    <source>
        <dbReference type="Pfam" id="PF02687"/>
    </source>
</evidence>